<proteinExistence type="predicted"/>
<reference evidence="2 3" key="1">
    <citation type="submission" date="2020-08" db="EMBL/GenBank/DDBJ databases">
        <title>Genomic Encyclopedia of Type Strains, Phase IV (KMG-IV): sequencing the most valuable type-strain genomes for metagenomic binning, comparative biology and taxonomic classification.</title>
        <authorList>
            <person name="Goeker M."/>
        </authorList>
    </citation>
    <scope>NUCLEOTIDE SEQUENCE [LARGE SCALE GENOMIC DNA]</scope>
    <source>
        <strain evidence="2 3">DSM 103526</strain>
    </source>
</reference>
<name>A0A841KU38_9FIRM</name>
<dbReference type="EMBL" id="JACHEN010000018">
    <property type="protein sequence ID" value="MBB6216917.1"/>
    <property type="molecule type" value="Genomic_DNA"/>
</dbReference>
<keyword evidence="3" id="KW-1185">Reference proteome</keyword>
<protein>
    <submittedName>
        <fullName evidence="2">Alkyl hydroperoxide reductase subunit AhpC</fullName>
    </submittedName>
</protein>
<sequence>MNMVTLDMVAPSFQANAFINNIDQQITLQSYQGKWLILFFYGNDFTFV</sequence>
<dbReference type="InterPro" id="IPR036249">
    <property type="entry name" value="Thioredoxin-like_sf"/>
</dbReference>
<dbReference type="GO" id="GO:0016209">
    <property type="term" value="F:antioxidant activity"/>
    <property type="evidence" value="ECO:0007669"/>
    <property type="project" value="InterPro"/>
</dbReference>
<dbReference type="InterPro" id="IPR000866">
    <property type="entry name" value="AhpC/TSA"/>
</dbReference>
<organism evidence="2 3">
    <name type="scientific">Anaerosolibacter carboniphilus</name>
    <dbReference type="NCBI Taxonomy" id="1417629"/>
    <lineage>
        <taxon>Bacteria</taxon>
        <taxon>Bacillati</taxon>
        <taxon>Bacillota</taxon>
        <taxon>Clostridia</taxon>
        <taxon>Peptostreptococcales</taxon>
        <taxon>Thermotaleaceae</taxon>
        <taxon>Anaerosolibacter</taxon>
    </lineage>
</organism>
<feature type="domain" description="Alkyl hydroperoxide reductase subunit C/ Thiol specific antioxidant" evidence="1">
    <location>
        <begin position="9"/>
        <end position="48"/>
    </location>
</feature>
<evidence type="ECO:0000259" key="1">
    <source>
        <dbReference type="Pfam" id="PF00578"/>
    </source>
</evidence>
<comment type="caution">
    <text evidence="2">The sequence shown here is derived from an EMBL/GenBank/DDBJ whole genome shotgun (WGS) entry which is preliminary data.</text>
</comment>
<dbReference type="SUPFAM" id="SSF52833">
    <property type="entry name" value="Thioredoxin-like"/>
    <property type="match status" value="1"/>
</dbReference>
<gene>
    <name evidence="2" type="ORF">HNQ80_003022</name>
</gene>
<dbReference type="Proteomes" id="UP000579281">
    <property type="component" value="Unassembled WGS sequence"/>
</dbReference>
<dbReference type="GO" id="GO:0016491">
    <property type="term" value="F:oxidoreductase activity"/>
    <property type="evidence" value="ECO:0007669"/>
    <property type="project" value="InterPro"/>
</dbReference>
<dbReference type="Gene3D" id="3.40.30.10">
    <property type="entry name" value="Glutaredoxin"/>
    <property type="match status" value="1"/>
</dbReference>
<evidence type="ECO:0000313" key="3">
    <source>
        <dbReference type="Proteomes" id="UP000579281"/>
    </source>
</evidence>
<dbReference type="Pfam" id="PF00578">
    <property type="entry name" value="AhpC-TSA"/>
    <property type="match status" value="1"/>
</dbReference>
<dbReference type="AlphaFoldDB" id="A0A841KU38"/>
<accession>A0A841KU38</accession>
<evidence type="ECO:0000313" key="2">
    <source>
        <dbReference type="EMBL" id="MBB6216917.1"/>
    </source>
</evidence>